<gene>
    <name evidence="1" type="ORF">RND71_038479</name>
</gene>
<keyword evidence="2" id="KW-1185">Reference proteome</keyword>
<dbReference type="EMBL" id="JAVYJV010000021">
    <property type="protein sequence ID" value="KAK4342663.1"/>
    <property type="molecule type" value="Genomic_DNA"/>
</dbReference>
<evidence type="ECO:0000313" key="2">
    <source>
        <dbReference type="Proteomes" id="UP001291623"/>
    </source>
</evidence>
<protein>
    <submittedName>
        <fullName evidence="1">Uncharacterized protein</fullName>
    </submittedName>
</protein>
<reference evidence="1" key="1">
    <citation type="submission" date="2023-12" db="EMBL/GenBank/DDBJ databases">
        <title>Genome assembly of Anisodus tanguticus.</title>
        <authorList>
            <person name="Wang Y.-J."/>
        </authorList>
    </citation>
    <scope>NUCLEOTIDE SEQUENCE</scope>
    <source>
        <strain evidence="1">KB-2021</strain>
        <tissue evidence="1">Leaf</tissue>
    </source>
</reference>
<comment type="caution">
    <text evidence="1">The sequence shown here is derived from an EMBL/GenBank/DDBJ whole genome shotgun (WGS) entry which is preliminary data.</text>
</comment>
<proteinExistence type="predicted"/>
<evidence type="ECO:0000313" key="1">
    <source>
        <dbReference type="EMBL" id="KAK4342663.1"/>
    </source>
</evidence>
<dbReference type="PANTHER" id="PTHR37256:SF3">
    <property type="entry name" value="FORMIN-F-LIKE"/>
    <property type="match status" value="1"/>
</dbReference>
<organism evidence="1 2">
    <name type="scientific">Anisodus tanguticus</name>
    <dbReference type="NCBI Taxonomy" id="243964"/>
    <lineage>
        <taxon>Eukaryota</taxon>
        <taxon>Viridiplantae</taxon>
        <taxon>Streptophyta</taxon>
        <taxon>Embryophyta</taxon>
        <taxon>Tracheophyta</taxon>
        <taxon>Spermatophyta</taxon>
        <taxon>Magnoliopsida</taxon>
        <taxon>eudicotyledons</taxon>
        <taxon>Gunneridae</taxon>
        <taxon>Pentapetalae</taxon>
        <taxon>asterids</taxon>
        <taxon>lamiids</taxon>
        <taxon>Solanales</taxon>
        <taxon>Solanaceae</taxon>
        <taxon>Solanoideae</taxon>
        <taxon>Hyoscyameae</taxon>
        <taxon>Anisodus</taxon>
    </lineage>
</organism>
<name>A0AAE1R0K3_9SOLA</name>
<sequence>MDSSPRKRIRKYHTRKAPIINSYTDMAEARREIVHALHLHRSSSSSSSFNNPKNYPLFGQRVNSQQYYYSIVESMPIPQPTWSTTAPAIHTAPPLLPPPPPPSSSTGEVAEFDWWIGFLKSLDGKKSESSNGEVVILKYFPLEEDILMGNSKAFSQLQDGLKNESPKCIDANDDPSHQFPDEWLIIPTADDDHWIFLRESQQLLVLILHIDRFELKENFWVEYSHDPWVTLLGPENTASALVATDAAFALAATDAMLSTSIVCIITSSSLGDLPPNAIQEPYITRSVTLEVSSENVYIADESMLMEQVLGFQDSLTKNDGKMVNFEIALVMSQDKAKDHDENMSILQSTLQITGMIRRRLRKNASQREPCRDEG</sequence>
<accession>A0AAE1R0K3</accession>
<dbReference type="PANTHER" id="PTHR37256">
    <property type="entry name" value="E1A-BINDING PROTEIN P400-LIKE"/>
    <property type="match status" value="1"/>
</dbReference>
<dbReference type="Proteomes" id="UP001291623">
    <property type="component" value="Unassembled WGS sequence"/>
</dbReference>
<dbReference type="AlphaFoldDB" id="A0AAE1R0K3"/>